<proteinExistence type="predicted"/>
<reference evidence="2 3" key="1">
    <citation type="journal article" date="2011" name="Genome Biol.">
        <title>Comparative genome sequence analysis underscores mycoparasitism as the ancestral life style of Trichoderma.</title>
        <authorList>
            <person name="Kubicek C.P."/>
            <person name="Herrera-Estrella A."/>
            <person name="Seidl-Seiboth V."/>
            <person name="Martinez D.A."/>
            <person name="Druzhinina I.S."/>
            <person name="Thon M."/>
            <person name="Zeilinger S."/>
            <person name="Casas-Flores S."/>
            <person name="Horwitz B.A."/>
            <person name="Mukherjee P.K."/>
            <person name="Mukherjee M."/>
            <person name="Kredics L."/>
            <person name="Alcaraz L.D."/>
            <person name="Aerts A."/>
            <person name="Antal Z."/>
            <person name="Atanasova L."/>
            <person name="Cervantes-Badillo M.G."/>
            <person name="Challacombe J."/>
            <person name="Chertkov O."/>
            <person name="McCluskey K."/>
            <person name="Coulpier F."/>
            <person name="Deshpande N."/>
            <person name="von Doehren H."/>
            <person name="Ebbole D.J."/>
            <person name="Esquivel-Naranjo E.U."/>
            <person name="Fekete E."/>
            <person name="Flipphi M."/>
            <person name="Glaser F."/>
            <person name="Gomez-Rodriguez E.Y."/>
            <person name="Gruber S."/>
            <person name="Han C."/>
            <person name="Henrissat B."/>
            <person name="Hermosa R."/>
            <person name="Hernandez-Onate M."/>
            <person name="Karaffa L."/>
            <person name="Kosti I."/>
            <person name="Le Crom S."/>
            <person name="Lindquist E."/>
            <person name="Lucas S."/>
            <person name="Luebeck M."/>
            <person name="Luebeck P.S."/>
            <person name="Margeot A."/>
            <person name="Metz B."/>
            <person name="Misra M."/>
            <person name="Nevalainen H."/>
            <person name="Omann M."/>
            <person name="Packer N."/>
            <person name="Perrone G."/>
            <person name="Uresti-Rivera E.E."/>
            <person name="Salamov A."/>
            <person name="Schmoll M."/>
            <person name="Seiboth B."/>
            <person name="Shapiro H."/>
            <person name="Sukno S."/>
            <person name="Tamayo-Ramos J.A."/>
            <person name="Tisch D."/>
            <person name="Wiest A."/>
            <person name="Wilkinson H.H."/>
            <person name="Zhang M."/>
            <person name="Coutinho P.M."/>
            <person name="Kenerley C.M."/>
            <person name="Monte E."/>
            <person name="Baker S.E."/>
            <person name="Grigoriev I.V."/>
        </authorList>
    </citation>
    <scope>NUCLEOTIDE SEQUENCE [LARGE SCALE GENOMIC DNA]</scope>
    <source>
        <strain evidence="3">Gv29-8 / FGSC 10586</strain>
    </source>
</reference>
<feature type="region of interest" description="Disordered" evidence="1">
    <location>
        <begin position="199"/>
        <end position="219"/>
    </location>
</feature>
<dbReference type="AlphaFoldDB" id="G9MJM1"/>
<accession>G9MJM1</accession>
<name>G9MJM1_HYPVG</name>
<sequence>MLRDEEPHTKLKNTTAEILVRSELQRHHDVLRREQLRSGGHRIEATVGKGEAGENLAKDLDGMLLCSRRSRSKRDANGIVTLTLRGDSGPGQSGKLPDLLHRPPCRVARWKVEGGVIWAQSQANQDHVPTTAVPAPEPRRLAVIHRSPRLSGRTKGRGSWALSLGRLMADGHKLDLATGMLLSLSGKARWFHEHTAPIDSLEERAPSPGMKPSTATLEA</sequence>
<dbReference type="GeneID" id="25796336"/>
<dbReference type="HOGENOM" id="CLU_1261669_0_0_1"/>
<dbReference type="OrthoDB" id="10612768at2759"/>
<comment type="caution">
    <text evidence="2">The sequence shown here is derived from an EMBL/GenBank/DDBJ whole genome shotgun (WGS) entry which is preliminary data.</text>
</comment>
<evidence type="ECO:0000313" key="3">
    <source>
        <dbReference type="Proteomes" id="UP000007115"/>
    </source>
</evidence>
<gene>
    <name evidence="2" type="ORF">TRIVIDRAFT_62351</name>
</gene>
<dbReference type="VEuPathDB" id="FungiDB:TRIVIDRAFT_62351"/>
<dbReference type="EMBL" id="ABDF02000003">
    <property type="protein sequence ID" value="EHK25684.1"/>
    <property type="molecule type" value="Genomic_DNA"/>
</dbReference>
<evidence type="ECO:0000256" key="1">
    <source>
        <dbReference type="SAM" id="MobiDB-lite"/>
    </source>
</evidence>
<dbReference type="InParanoid" id="G9MJM1"/>
<keyword evidence="3" id="KW-1185">Reference proteome</keyword>
<organism evidence="2 3">
    <name type="scientific">Hypocrea virens (strain Gv29-8 / FGSC 10586)</name>
    <name type="common">Gliocladium virens</name>
    <name type="synonym">Trichoderma virens</name>
    <dbReference type="NCBI Taxonomy" id="413071"/>
    <lineage>
        <taxon>Eukaryota</taxon>
        <taxon>Fungi</taxon>
        <taxon>Dikarya</taxon>
        <taxon>Ascomycota</taxon>
        <taxon>Pezizomycotina</taxon>
        <taxon>Sordariomycetes</taxon>
        <taxon>Hypocreomycetidae</taxon>
        <taxon>Hypocreales</taxon>
        <taxon>Hypocreaceae</taxon>
        <taxon>Trichoderma</taxon>
    </lineage>
</organism>
<evidence type="ECO:0000313" key="2">
    <source>
        <dbReference type="EMBL" id="EHK25684.1"/>
    </source>
</evidence>
<dbReference type="Proteomes" id="UP000007115">
    <property type="component" value="Unassembled WGS sequence"/>
</dbReference>
<protein>
    <submittedName>
        <fullName evidence="2">Uncharacterized protein</fullName>
    </submittedName>
</protein>
<dbReference type="RefSeq" id="XP_013959886.1">
    <property type="nucleotide sequence ID" value="XM_014104411.1"/>
</dbReference>